<dbReference type="GO" id="GO:0004177">
    <property type="term" value="F:aminopeptidase activity"/>
    <property type="evidence" value="ECO:0007669"/>
    <property type="project" value="UniProtKB-KW"/>
</dbReference>
<keyword evidence="4" id="KW-1185">Reference proteome</keyword>
<evidence type="ECO:0000256" key="2">
    <source>
        <dbReference type="RuleBase" id="RU004387"/>
    </source>
</evidence>
<dbReference type="GO" id="GO:0006508">
    <property type="term" value="P:proteolysis"/>
    <property type="evidence" value="ECO:0007669"/>
    <property type="project" value="UniProtKB-KW"/>
</dbReference>
<evidence type="ECO:0000313" key="3">
    <source>
        <dbReference type="EMBL" id="EGY80615.1"/>
    </source>
</evidence>
<dbReference type="PRINTS" id="PR00932">
    <property type="entry name" value="AMINO1PTASE"/>
</dbReference>
<dbReference type="HOGENOM" id="CLU_019532_1_0_9"/>
<keyword evidence="1" id="KW-0482">Metalloprotease</keyword>
<dbReference type="GO" id="GO:0008270">
    <property type="term" value="F:zinc ion binding"/>
    <property type="evidence" value="ECO:0007669"/>
    <property type="project" value="InterPro"/>
</dbReference>
<keyword evidence="1" id="KW-0479">Metal-binding</keyword>
<dbReference type="EMBL" id="AGBB01000019">
    <property type="protein sequence ID" value="EGY80615.1"/>
    <property type="molecule type" value="Genomic_DNA"/>
</dbReference>
<gene>
    <name evidence="3" type="ORF">HMPREF9129_0246</name>
</gene>
<dbReference type="AlphaFoldDB" id="G4D1G6"/>
<keyword evidence="1 3" id="KW-0378">Hydrolase</keyword>
<dbReference type="PATRIC" id="fig|997350.3.peg.240"/>
<reference evidence="3 4" key="1">
    <citation type="submission" date="2011-06" db="EMBL/GenBank/DDBJ databases">
        <authorList>
            <person name="Muzny D."/>
            <person name="Qin X."/>
            <person name="Deng J."/>
            <person name="Jiang H."/>
            <person name="Liu Y."/>
            <person name="Qu J."/>
            <person name="Song X.-Z."/>
            <person name="Zhang L."/>
            <person name="Thornton R."/>
            <person name="Coyle M."/>
            <person name="Francisco L."/>
            <person name="Jackson L."/>
            <person name="Javaid M."/>
            <person name="Korchina V."/>
            <person name="Kovar C."/>
            <person name="Mata R."/>
            <person name="Mathew T."/>
            <person name="Ngo R."/>
            <person name="Nguyen L."/>
            <person name="Nguyen N."/>
            <person name="Okwuonu G."/>
            <person name="Ongeri F."/>
            <person name="Pham C."/>
            <person name="Simmons D."/>
            <person name="Wilczek-Boney K."/>
            <person name="Hale W."/>
            <person name="Jakkamsetti A."/>
            <person name="Pham P."/>
            <person name="Ruth R."/>
            <person name="San Lucas F."/>
            <person name="Warren J."/>
            <person name="Zhang J."/>
            <person name="Zhao Z."/>
            <person name="Zhou C."/>
            <person name="Zhu D."/>
            <person name="Lee S."/>
            <person name="Bess C."/>
            <person name="Blankenburg K."/>
            <person name="Forbes L."/>
            <person name="Fu Q."/>
            <person name="Gubbala S."/>
            <person name="Hirani K."/>
            <person name="Jayaseelan J.C."/>
            <person name="Lara F."/>
            <person name="Munidasa M."/>
            <person name="Palculict T."/>
            <person name="Patil S."/>
            <person name="Pu L.-L."/>
            <person name="Saada N."/>
            <person name="Tang L."/>
            <person name="Weissenberger G."/>
            <person name="Zhu Y."/>
            <person name="Hemphill L."/>
            <person name="Shang Y."/>
            <person name="Youmans B."/>
            <person name="Ayvaz T."/>
            <person name="Ross M."/>
            <person name="Santibanez J."/>
            <person name="Aqrawi P."/>
            <person name="Gross S."/>
            <person name="Joshi V."/>
            <person name="Fowler G."/>
            <person name="Nazareth L."/>
            <person name="Reid J."/>
            <person name="Worley K."/>
            <person name="Petrosino J."/>
            <person name="Highlander S."/>
            <person name="Gibbs R."/>
        </authorList>
    </citation>
    <scope>NUCLEOTIDE SEQUENCE [LARGE SCALE GENOMIC DNA]</scope>
    <source>
        <strain evidence="3 4">ATCC 29427</strain>
    </source>
</reference>
<keyword evidence="1" id="KW-0645">Protease</keyword>
<proteinExistence type="inferred from homology"/>
<dbReference type="Proteomes" id="UP000003422">
    <property type="component" value="Unassembled WGS sequence"/>
</dbReference>
<dbReference type="PANTHER" id="PTHR28570:SF3">
    <property type="entry name" value="ASPARTYL AMINOPEPTIDASE"/>
    <property type="match status" value="1"/>
</dbReference>
<evidence type="ECO:0000313" key="4">
    <source>
        <dbReference type="Proteomes" id="UP000003422"/>
    </source>
</evidence>
<name>G4D1G6_9FIRM</name>
<comment type="cofactor">
    <cofactor evidence="2">
        <name>Zn(2+)</name>
        <dbReference type="ChEBI" id="CHEBI:29105"/>
    </cofactor>
</comment>
<dbReference type="Gene3D" id="3.40.630.10">
    <property type="entry name" value="Zn peptidases"/>
    <property type="match status" value="1"/>
</dbReference>
<keyword evidence="1 3" id="KW-0031">Aminopeptidase</keyword>
<dbReference type="PANTHER" id="PTHR28570">
    <property type="entry name" value="ASPARTYL AMINOPEPTIDASE"/>
    <property type="match status" value="1"/>
</dbReference>
<dbReference type="EC" id="3.4.11.-" evidence="2"/>
<comment type="similarity">
    <text evidence="1">Belongs to the peptidase M18 family.</text>
</comment>
<organism evidence="3 4">
    <name type="scientific">Peptoniphilus indolicus ATCC 29427</name>
    <dbReference type="NCBI Taxonomy" id="997350"/>
    <lineage>
        <taxon>Bacteria</taxon>
        <taxon>Bacillati</taxon>
        <taxon>Bacillota</taxon>
        <taxon>Tissierellia</taxon>
        <taxon>Tissierellales</taxon>
        <taxon>Peptoniphilaceae</taxon>
        <taxon>Peptoniphilus</taxon>
    </lineage>
</organism>
<keyword evidence="1" id="KW-0862">Zinc</keyword>
<dbReference type="Pfam" id="PF02127">
    <property type="entry name" value="Peptidase_M18"/>
    <property type="match status" value="1"/>
</dbReference>
<protein>
    <recommendedName>
        <fullName evidence="2">M18 family aminopeptidase</fullName>
        <ecNumber evidence="2">3.4.11.-</ecNumber>
    </recommendedName>
</protein>
<comment type="caution">
    <text evidence="3">The sequence shown here is derived from an EMBL/GenBank/DDBJ whole genome shotgun (WGS) entry which is preliminary data.</text>
</comment>
<sequence length="269" mass="29423">MNREVNKGFEFNAQKHTLPLMALDSEEMKEDLLLNEMAKIKGIDSKDILDYDLYIYDTAKGELVGLKEEFISQGRQDNLFMAYTSLIALLESNASGINVFLATDNEEVGSTSYAGADSPVLGRILERVAIALGANREEYLRALENSFLISADAAHAVHPNFTEKADPTNQPILGGGPVIKYAASRSYTSDAYSAGKFIDMCTKAKVPFQTYHNRSDVKGGSTIGPISQSQIAIKSVDIGMSTLGMHSARELTGASDVAHFINVFKEFYK</sequence>
<evidence type="ECO:0000256" key="1">
    <source>
        <dbReference type="RuleBase" id="RU004386"/>
    </source>
</evidence>
<dbReference type="GO" id="GO:0008237">
    <property type="term" value="F:metallopeptidase activity"/>
    <property type="evidence" value="ECO:0007669"/>
    <property type="project" value="UniProtKB-KW"/>
</dbReference>
<dbReference type="eggNOG" id="COG1362">
    <property type="taxonomic scope" value="Bacteria"/>
</dbReference>
<dbReference type="STRING" id="997350.HMPREF9129_0246"/>
<dbReference type="SUPFAM" id="SSF53187">
    <property type="entry name" value="Zn-dependent exopeptidases"/>
    <property type="match status" value="1"/>
</dbReference>
<dbReference type="InterPro" id="IPR001948">
    <property type="entry name" value="Peptidase_M18"/>
</dbReference>
<accession>G4D1G6</accession>